<protein>
    <recommendedName>
        <fullName evidence="2">NAD-dependent epimerase/dehydratase domain-containing protein</fullName>
    </recommendedName>
</protein>
<dbReference type="InterPro" id="IPR036291">
    <property type="entry name" value="NAD(P)-bd_dom_sf"/>
</dbReference>
<proteinExistence type="inferred from homology"/>
<evidence type="ECO:0000256" key="1">
    <source>
        <dbReference type="ARBA" id="ARBA00007637"/>
    </source>
</evidence>
<gene>
    <name evidence="3" type="ORF">COT20_01810</name>
</gene>
<dbReference type="SUPFAM" id="SSF51735">
    <property type="entry name" value="NAD(P)-binding Rossmann-fold domains"/>
    <property type="match status" value="1"/>
</dbReference>
<feature type="domain" description="NAD-dependent epimerase/dehydratase" evidence="2">
    <location>
        <begin position="4"/>
        <end position="231"/>
    </location>
</feature>
<accession>A0A2M6XUF6</accession>
<dbReference type="EMBL" id="PEXQ01000046">
    <property type="protein sequence ID" value="PIU15333.1"/>
    <property type="molecule type" value="Genomic_DNA"/>
</dbReference>
<name>A0A2M6XUF6_9BACT</name>
<evidence type="ECO:0000313" key="4">
    <source>
        <dbReference type="Proteomes" id="UP000229784"/>
    </source>
</evidence>
<comment type="similarity">
    <text evidence="1">Belongs to the NAD(P)-dependent epimerase/dehydratase family.</text>
</comment>
<comment type="caution">
    <text evidence="3">The sequence shown here is derived from an EMBL/GenBank/DDBJ whole genome shotgun (WGS) entry which is preliminary data.</text>
</comment>
<dbReference type="Gene3D" id="3.40.50.720">
    <property type="entry name" value="NAD(P)-binding Rossmann-like Domain"/>
    <property type="match status" value="1"/>
</dbReference>
<sequence>MKKILITGASGFIGRHLYQRLKKMGYDITGVSFEGGKIDQDEITALDITDQEAVEIFFNRRVFDTVFHLAAYLPSKSEEEYYNVRKGFLINGLGTYNLLMASRKQGVSKFIYSSSASVFNRLSHKISVKEKEIACCENVYGITKLAGENLCEFFRKKYGLKTVCLRYASVYGPGEKNQGVIQFFLKRALAGETLEVFLGGERTQDFIYVKDAAEANFRAALSQAEGVYNIGSGEETAVIDLARLIIKVCRSKSKIVKAPFLKEDKSRFFLDIARAKKDLNFFPGYSLAQGLKEYKNYLCKK</sequence>
<dbReference type="PANTHER" id="PTHR43000">
    <property type="entry name" value="DTDP-D-GLUCOSE 4,6-DEHYDRATASE-RELATED"/>
    <property type="match status" value="1"/>
</dbReference>
<dbReference type="AlphaFoldDB" id="A0A2M6XUF6"/>
<evidence type="ECO:0000313" key="3">
    <source>
        <dbReference type="EMBL" id="PIU15333.1"/>
    </source>
</evidence>
<dbReference type="Pfam" id="PF01370">
    <property type="entry name" value="Epimerase"/>
    <property type="match status" value="1"/>
</dbReference>
<reference evidence="4" key="1">
    <citation type="submission" date="2017-09" db="EMBL/GenBank/DDBJ databases">
        <title>Depth-based differentiation of microbial function through sediment-hosted aquifers and enrichment of novel symbionts in the deep terrestrial subsurface.</title>
        <authorList>
            <person name="Probst A.J."/>
            <person name="Ladd B."/>
            <person name="Jarett J.K."/>
            <person name="Geller-Mcgrath D.E."/>
            <person name="Sieber C.M.K."/>
            <person name="Emerson J.B."/>
            <person name="Anantharaman K."/>
            <person name="Thomas B.C."/>
            <person name="Malmstrom R."/>
            <person name="Stieglmeier M."/>
            <person name="Klingl A."/>
            <person name="Woyke T."/>
            <person name="Ryan C.M."/>
            <person name="Banfield J.F."/>
        </authorList>
    </citation>
    <scope>NUCLEOTIDE SEQUENCE [LARGE SCALE GENOMIC DNA]</scope>
</reference>
<organism evidence="3 4">
    <name type="scientific">bacterium (Candidatus Gribaldobacteria) CG08_land_8_20_14_0_20_39_15</name>
    <dbReference type="NCBI Taxonomy" id="2014273"/>
    <lineage>
        <taxon>Bacteria</taxon>
        <taxon>Candidatus Gribaldobacteria</taxon>
    </lineage>
</organism>
<dbReference type="InterPro" id="IPR001509">
    <property type="entry name" value="Epimerase_deHydtase"/>
</dbReference>
<evidence type="ECO:0000259" key="2">
    <source>
        <dbReference type="Pfam" id="PF01370"/>
    </source>
</evidence>
<dbReference type="Proteomes" id="UP000229784">
    <property type="component" value="Unassembled WGS sequence"/>
</dbReference>